<comment type="subcellular location">
    <subcellularLocation>
        <location evidence="1">Mitochondrion inner membrane</location>
    </subcellularLocation>
</comment>
<evidence type="ECO:0000256" key="1">
    <source>
        <dbReference type="RuleBase" id="RU364112"/>
    </source>
</evidence>
<dbReference type="PANTHER" id="PTHR47601:SF1">
    <property type="entry name" value="CYTOCHROME C-TYPE BIOGENESIS CCMH-LIKE MITOCHONDRIAL PROTEIN"/>
    <property type="match status" value="1"/>
</dbReference>
<protein>
    <recommendedName>
        <fullName evidence="1">Cytochrome c-type biogenesis protein</fullName>
    </recommendedName>
</protein>
<dbReference type="Pfam" id="PF03918">
    <property type="entry name" value="CcmH"/>
    <property type="match status" value="1"/>
</dbReference>
<dbReference type="GO" id="GO:0005743">
    <property type="term" value="C:mitochondrial inner membrane"/>
    <property type="evidence" value="ECO:0007669"/>
    <property type="project" value="UniProtKB-SubCell"/>
</dbReference>
<keyword evidence="1" id="KW-1133">Transmembrane helix</keyword>
<dbReference type="AlphaFoldDB" id="A0AAD3SY14"/>
<keyword evidence="1" id="KW-0999">Mitochondrion inner membrane</keyword>
<dbReference type="InterPro" id="IPR005616">
    <property type="entry name" value="CcmH/CycL/Ccl2/NrfF_N"/>
</dbReference>
<organism evidence="3 4">
    <name type="scientific">Nepenthes gracilis</name>
    <name type="common">Slender pitcher plant</name>
    <dbReference type="NCBI Taxonomy" id="150966"/>
    <lineage>
        <taxon>Eukaryota</taxon>
        <taxon>Viridiplantae</taxon>
        <taxon>Streptophyta</taxon>
        <taxon>Embryophyta</taxon>
        <taxon>Tracheophyta</taxon>
        <taxon>Spermatophyta</taxon>
        <taxon>Magnoliopsida</taxon>
        <taxon>eudicotyledons</taxon>
        <taxon>Gunneridae</taxon>
        <taxon>Pentapetalae</taxon>
        <taxon>Caryophyllales</taxon>
        <taxon>Nepenthaceae</taxon>
        <taxon>Nepenthes</taxon>
    </lineage>
</organism>
<gene>
    <name evidence="3" type="ORF">Nepgr_021003</name>
</gene>
<keyword evidence="1" id="KW-0472">Membrane</keyword>
<dbReference type="EMBL" id="BSYO01000020">
    <property type="protein sequence ID" value="GMH19162.1"/>
    <property type="molecule type" value="Genomic_DNA"/>
</dbReference>
<feature type="domain" description="CcmH/CycL/Ccl2/NrfF N-terminal" evidence="2">
    <location>
        <begin position="24"/>
        <end position="107"/>
    </location>
</feature>
<evidence type="ECO:0000313" key="4">
    <source>
        <dbReference type="Proteomes" id="UP001279734"/>
    </source>
</evidence>
<accession>A0AAD3SY14</accession>
<keyword evidence="4" id="KW-1185">Reference proteome</keyword>
<sequence length="135" mass="15225">MAPLEIRGHSFFNPHRDNGSILPQLIRDEIRDGKTDKYKKLDDKFGETVLYTPKLDLQTAALWLSPLLLAGIAAGAWAYRTHRQDTNAHVVALDLVKGVPLTPTEKQIMLELLTPPPLRAFPSSWWSKVRCGYGF</sequence>
<reference evidence="3" key="1">
    <citation type="submission" date="2023-05" db="EMBL/GenBank/DDBJ databases">
        <title>Nepenthes gracilis genome sequencing.</title>
        <authorList>
            <person name="Fukushima K."/>
        </authorList>
    </citation>
    <scope>NUCLEOTIDE SEQUENCE</scope>
    <source>
        <strain evidence="3">SING2019-196</strain>
    </source>
</reference>
<evidence type="ECO:0000313" key="3">
    <source>
        <dbReference type="EMBL" id="GMH19162.1"/>
    </source>
</evidence>
<dbReference type="PANTHER" id="PTHR47601">
    <property type="match status" value="1"/>
</dbReference>
<keyword evidence="1" id="KW-0479">Metal-binding</keyword>
<name>A0AAD3SY14_NEPGR</name>
<evidence type="ECO:0000259" key="2">
    <source>
        <dbReference type="Pfam" id="PF03918"/>
    </source>
</evidence>
<keyword evidence="1" id="KW-0408">Iron</keyword>
<comment type="similarity">
    <text evidence="1">Belongs to the CcmH/CycL/Ccl2/NrfF family.</text>
</comment>
<feature type="transmembrane region" description="Helical" evidence="1">
    <location>
        <begin position="60"/>
        <end position="79"/>
    </location>
</feature>
<comment type="caution">
    <text evidence="3">The sequence shown here is derived from an EMBL/GenBank/DDBJ whole genome shotgun (WGS) entry which is preliminary data.</text>
</comment>
<proteinExistence type="inferred from homology"/>
<keyword evidence="1" id="KW-0812">Transmembrane</keyword>
<keyword evidence="1" id="KW-0349">Heme</keyword>
<keyword evidence="1" id="KW-0496">Mitochondrion</keyword>
<dbReference type="GO" id="GO:0046872">
    <property type="term" value="F:metal ion binding"/>
    <property type="evidence" value="ECO:0007669"/>
    <property type="project" value="UniProtKB-KW"/>
</dbReference>
<dbReference type="Proteomes" id="UP001279734">
    <property type="component" value="Unassembled WGS sequence"/>
</dbReference>